<keyword evidence="1" id="KW-0812">Transmembrane</keyword>
<dbReference type="Proteomes" id="UP001629288">
    <property type="component" value="Unassembled WGS sequence"/>
</dbReference>
<evidence type="ECO:0000313" key="2">
    <source>
        <dbReference type="EMBL" id="MFM0442074.1"/>
    </source>
</evidence>
<dbReference type="RefSeq" id="WP_408127755.1">
    <property type="nucleotide sequence ID" value="NZ_JAQQDH010000001.1"/>
</dbReference>
<evidence type="ECO:0000256" key="1">
    <source>
        <dbReference type="SAM" id="Phobius"/>
    </source>
</evidence>
<keyword evidence="3" id="KW-1185">Reference proteome</keyword>
<evidence type="ECO:0000313" key="3">
    <source>
        <dbReference type="Proteomes" id="UP001629288"/>
    </source>
</evidence>
<name>A0ABW9BU48_9BURK</name>
<proteinExistence type="predicted"/>
<comment type="caution">
    <text evidence="2">The sequence shown here is derived from an EMBL/GenBank/DDBJ whole genome shotgun (WGS) entry which is preliminary data.</text>
</comment>
<feature type="transmembrane region" description="Helical" evidence="1">
    <location>
        <begin position="46"/>
        <end position="67"/>
    </location>
</feature>
<reference evidence="2 3" key="1">
    <citation type="journal article" date="2024" name="Chem. Sci.">
        <title>Discovery of megapolipeptins by genome mining of a Burkholderiales bacteria collection.</title>
        <authorList>
            <person name="Paulo B.S."/>
            <person name="Recchia M.J.J."/>
            <person name="Lee S."/>
            <person name="Fergusson C.H."/>
            <person name="Romanowski S.B."/>
            <person name="Hernandez A."/>
            <person name="Krull N."/>
            <person name="Liu D.Y."/>
            <person name="Cavanagh H."/>
            <person name="Bos A."/>
            <person name="Gray C.A."/>
            <person name="Murphy B.T."/>
            <person name="Linington R.G."/>
            <person name="Eustaquio A.S."/>
        </authorList>
    </citation>
    <scope>NUCLEOTIDE SEQUENCE [LARGE SCALE GENOMIC DNA]</scope>
    <source>
        <strain evidence="2 3">RL17-379-BIB-C</strain>
    </source>
</reference>
<protein>
    <submittedName>
        <fullName evidence="2">Uncharacterized protein</fullName>
    </submittedName>
</protein>
<keyword evidence="1" id="KW-1133">Transmembrane helix</keyword>
<keyword evidence="1" id="KW-0472">Membrane</keyword>
<gene>
    <name evidence="2" type="ORF">PQR00_00625</name>
</gene>
<dbReference type="EMBL" id="JAQQDH010000001">
    <property type="protein sequence ID" value="MFM0442074.1"/>
    <property type="molecule type" value="Genomic_DNA"/>
</dbReference>
<organism evidence="2 3">
    <name type="scientific">Paraburkholderia strydomiana</name>
    <dbReference type="NCBI Taxonomy" id="1245417"/>
    <lineage>
        <taxon>Bacteria</taxon>
        <taxon>Pseudomonadati</taxon>
        <taxon>Pseudomonadota</taxon>
        <taxon>Betaproteobacteria</taxon>
        <taxon>Burkholderiales</taxon>
        <taxon>Burkholderiaceae</taxon>
        <taxon>Paraburkholderia</taxon>
    </lineage>
</organism>
<sequence>MATLHAPAPRFTEATRATNEIDYFAEGGMTDDELAQYARRTSKRPLLCFAIIAAIPFVAEGLCRLFGAW</sequence>
<accession>A0ABW9BU48</accession>